<sequence length="234" mass="26063">MKKNLLIFLWALAPVALLAFHFGPGQAGLAREEAKTSIQAALDFEAGEQWQQAIDSYNDALAALPDSETAKRHQLQLARANARTHVGELPEAMLAMEHLLDETAKGSDKALEKKVRSSLANAQYHIGWLMRLELAEKKEWMEPLDKARQNFRLLAEESAKTDAKASKDHQENLEAVVRLARMDLSDVQALPLPKKCQGNKNVCSKCRGQKKSNKPKDMKKKEDARGASVGKRPD</sequence>
<protein>
    <recommendedName>
        <fullName evidence="3">Tetratricopeptide repeat-like domain-containing protein</fullName>
    </recommendedName>
</protein>
<accession>A0A382QGD1</accession>
<evidence type="ECO:0000256" key="1">
    <source>
        <dbReference type="SAM" id="MobiDB-lite"/>
    </source>
</evidence>
<evidence type="ECO:0000313" key="2">
    <source>
        <dbReference type="EMBL" id="SVC84579.1"/>
    </source>
</evidence>
<feature type="compositionally biased region" description="Basic and acidic residues" evidence="1">
    <location>
        <begin position="214"/>
        <end position="234"/>
    </location>
</feature>
<feature type="region of interest" description="Disordered" evidence="1">
    <location>
        <begin position="193"/>
        <end position="234"/>
    </location>
</feature>
<evidence type="ECO:0008006" key="3">
    <source>
        <dbReference type="Google" id="ProtNLM"/>
    </source>
</evidence>
<dbReference type="InterPro" id="IPR011990">
    <property type="entry name" value="TPR-like_helical_dom_sf"/>
</dbReference>
<proteinExistence type="predicted"/>
<dbReference type="AlphaFoldDB" id="A0A382QGD1"/>
<gene>
    <name evidence="2" type="ORF">METZ01_LOCUS337433</name>
</gene>
<feature type="non-terminal residue" evidence="2">
    <location>
        <position position="234"/>
    </location>
</feature>
<dbReference type="EMBL" id="UINC01114339">
    <property type="protein sequence ID" value="SVC84579.1"/>
    <property type="molecule type" value="Genomic_DNA"/>
</dbReference>
<organism evidence="2">
    <name type="scientific">marine metagenome</name>
    <dbReference type="NCBI Taxonomy" id="408172"/>
    <lineage>
        <taxon>unclassified sequences</taxon>
        <taxon>metagenomes</taxon>
        <taxon>ecological metagenomes</taxon>
    </lineage>
</organism>
<name>A0A382QGD1_9ZZZZ</name>
<dbReference type="Gene3D" id="1.25.40.10">
    <property type="entry name" value="Tetratricopeptide repeat domain"/>
    <property type="match status" value="1"/>
</dbReference>
<reference evidence="2" key="1">
    <citation type="submission" date="2018-05" db="EMBL/GenBank/DDBJ databases">
        <authorList>
            <person name="Lanie J.A."/>
            <person name="Ng W.-L."/>
            <person name="Kazmierczak K.M."/>
            <person name="Andrzejewski T.M."/>
            <person name="Davidsen T.M."/>
            <person name="Wayne K.J."/>
            <person name="Tettelin H."/>
            <person name="Glass J.I."/>
            <person name="Rusch D."/>
            <person name="Podicherti R."/>
            <person name="Tsui H.-C.T."/>
            <person name="Winkler M.E."/>
        </authorList>
    </citation>
    <scope>NUCLEOTIDE SEQUENCE</scope>
</reference>